<dbReference type="GO" id="GO:0004984">
    <property type="term" value="F:olfactory receptor activity"/>
    <property type="evidence" value="ECO:0007669"/>
    <property type="project" value="InterPro"/>
</dbReference>
<feature type="transmembrane region" description="Helical" evidence="12">
    <location>
        <begin position="33"/>
        <end position="56"/>
    </location>
</feature>
<feature type="transmembrane region" description="Helical" evidence="12">
    <location>
        <begin position="109"/>
        <end position="127"/>
    </location>
</feature>
<reference evidence="15" key="1">
    <citation type="submission" date="2025-08" db="UniProtKB">
        <authorList>
            <consortium name="RefSeq"/>
        </authorList>
    </citation>
    <scope>IDENTIFICATION</scope>
</reference>
<dbReference type="FunFam" id="1.20.1070.10:FF:000001">
    <property type="entry name" value="Olfactory receptor"/>
    <property type="match status" value="1"/>
</dbReference>
<dbReference type="InParanoid" id="A0A6P8P5Z5"/>
<feature type="transmembrane region" description="Helical" evidence="12">
    <location>
        <begin position="280"/>
        <end position="299"/>
    </location>
</feature>
<name>A0A6P8P5Z5_GEOSA</name>
<keyword evidence="6 12" id="KW-1133">Transmembrane helix</keyword>
<keyword evidence="14" id="KW-1185">Reference proteome</keyword>
<keyword evidence="3 12" id="KW-0716">Sensory transduction</keyword>
<feature type="transmembrane region" description="Helical" evidence="12">
    <location>
        <begin position="207"/>
        <end position="228"/>
    </location>
</feature>
<dbReference type="InterPro" id="IPR017452">
    <property type="entry name" value="GPCR_Rhodpsn_7TM"/>
</dbReference>
<protein>
    <recommendedName>
        <fullName evidence="12">Olfactory receptor</fullName>
    </recommendedName>
</protein>
<keyword evidence="2 12" id="KW-1003">Cell membrane</keyword>
<evidence type="ECO:0000256" key="4">
    <source>
        <dbReference type="ARBA" id="ARBA00022692"/>
    </source>
</evidence>
<keyword evidence="7 11" id="KW-0297">G-protein coupled receptor</keyword>
<proteinExistence type="inferred from homology"/>
<dbReference type="PRINTS" id="PR00245">
    <property type="entry name" value="OLFACTORYR"/>
</dbReference>
<dbReference type="OrthoDB" id="9894375at2759"/>
<keyword evidence="10 11" id="KW-0807">Transducer</keyword>
<dbReference type="Gene3D" id="1.20.1070.10">
    <property type="entry name" value="Rhodopsin 7-helix transmembrane proteins"/>
    <property type="match status" value="1"/>
</dbReference>
<dbReference type="GO" id="GO:0005886">
    <property type="term" value="C:plasma membrane"/>
    <property type="evidence" value="ECO:0007669"/>
    <property type="project" value="UniProtKB-SubCell"/>
</dbReference>
<dbReference type="InterPro" id="IPR000276">
    <property type="entry name" value="GPCR_Rhodpsn"/>
</dbReference>
<accession>A0A6P8P5Z5</accession>
<dbReference type="Proteomes" id="UP000515159">
    <property type="component" value="Chromosome 16"/>
</dbReference>
<dbReference type="RefSeq" id="XP_033779114.1">
    <property type="nucleotide sequence ID" value="XM_033923223.1"/>
</dbReference>
<evidence type="ECO:0000256" key="12">
    <source>
        <dbReference type="RuleBase" id="RU363047"/>
    </source>
</evidence>
<keyword evidence="4 11" id="KW-0812">Transmembrane</keyword>
<comment type="similarity">
    <text evidence="11">Belongs to the G-protein coupled receptor 1 family.</text>
</comment>
<evidence type="ECO:0000256" key="5">
    <source>
        <dbReference type="ARBA" id="ARBA00022725"/>
    </source>
</evidence>
<evidence type="ECO:0000259" key="13">
    <source>
        <dbReference type="PROSITE" id="PS50262"/>
    </source>
</evidence>
<evidence type="ECO:0000256" key="3">
    <source>
        <dbReference type="ARBA" id="ARBA00022606"/>
    </source>
</evidence>
<evidence type="ECO:0000256" key="1">
    <source>
        <dbReference type="ARBA" id="ARBA00004651"/>
    </source>
</evidence>
<dbReference type="PROSITE" id="PS00237">
    <property type="entry name" value="G_PROTEIN_RECEP_F1_1"/>
    <property type="match status" value="1"/>
</dbReference>
<dbReference type="Pfam" id="PF13853">
    <property type="entry name" value="7tm_4"/>
    <property type="match status" value="1"/>
</dbReference>
<keyword evidence="9 11" id="KW-0675">Receptor</keyword>
<dbReference type="SUPFAM" id="SSF81321">
    <property type="entry name" value="Family A G protein-coupled receptor-like"/>
    <property type="match status" value="1"/>
</dbReference>
<evidence type="ECO:0000256" key="2">
    <source>
        <dbReference type="ARBA" id="ARBA00022475"/>
    </source>
</evidence>
<keyword evidence="8 12" id="KW-0472">Membrane</keyword>
<feature type="domain" description="G-protein coupled receptors family 1 profile" evidence="13">
    <location>
        <begin position="48"/>
        <end position="297"/>
    </location>
</feature>
<dbReference type="PANTHER" id="PTHR26452">
    <property type="entry name" value="OLFACTORY RECEPTOR"/>
    <property type="match status" value="1"/>
</dbReference>
<evidence type="ECO:0000256" key="10">
    <source>
        <dbReference type="ARBA" id="ARBA00023224"/>
    </source>
</evidence>
<dbReference type="InterPro" id="IPR000725">
    <property type="entry name" value="Olfact_rcpt"/>
</dbReference>
<feature type="transmembrane region" description="Helical" evidence="12">
    <location>
        <begin position="68"/>
        <end position="89"/>
    </location>
</feature>
<gene>
    <name evidence="15" type="primary">LOC117349631</name>
</gene>
<organism evidence="14 15">
    <name type="scientific">Geotrypetes seraphini</name>
    <name type="common">Gaboon caecilian</name>
    <name type="synonym">Caecilia seraphini</name>
    <dbReference type="NCBI Taxonomy" id="260995"/>
    <lineage>
        <taxon>Eukaryota</taxon>
        <taxon>Metazoa</taxon>
        <taxon>Chordata</taxon>
        <taxon>Craniata</taxon>
        <taxon>Vertebrata</taxon>
        <taxon>Euteleostomi</taxon>
        <taxon>Amphibia</taxon>
        <taxon>Gymnophiona</taxon>
        <taxon>Geotrypetes</taxon>
    </lineage>
</organism>
<evidence type="ECO:0000256" key="8">
    <source>
        <dbReference type="ARBA" id="ARBA00023136"/>
    </source>
</evidence>
<evidence type="ECO:0000256" key="9">
    <source>
        <dbReference type="ARBA" id="ARBA00023170"/>
    </source>
</evidence>
<evidence type="ECO:0000256" key="6">
    <source>
        <dbReference type="ARBA" id="ARBA00022989"/>
    </source>
</evidence>
<dbReference type="PROSITE" id="PS50262">
    <property type="entry name" value="G_PROTEIN_RECEP_F1_2"/>
    <property type="match status" value="1"/>
</dbReference>
<dbReference type="GO" id="GO:0004930">
    <property type="term" value="F:G protein-coupled receptor activity"/>
    <property type="evidence" value="ECO:0007669"/>
    <property type="project" value="UniProtKB-KW"/>
</dbReference>
<feature type="transmembrane region" description="Helical" evidence="12">
    <location>
        <begin position="148"/>
        <end position="165"/>
    </location>
</feature>
<evidence type="ECO:0000256" key="7">
    <source>
        <dbReference type="ARBA" id="ARBA00023040"/>
    </source>
</evidence>
<dbReference type="KEGG" id="gsh:117349631"/>
<dbReference type="AlphaFoldDB" id="A0A6P8P5Z5"/>
<keyword evidence="5 12" id="KW-0552">Olfaction</keyword>
<evidence type="ECO:0000313" key="14">
    <source>
        <dbReference type="Proteomes" id="UP000515159"/>
    </source>
</evidence>
<dbReference type="CDD" id="cd15225">
    <property type="entry name" value="7tmA_OR10A-like"/>
    <property type="match status" value="1"/>
</dbReference>
<dbReference type="InterPro" id="IPR050516">
    <property type="entry name" value="Olfactory_GPCR"/>
</dbReference>
<feature type="transmembrane region" description="Helical" evidence="12">
    <location>
        <begin position="249"/>
        <end position="268"/>
    </location>
</feature>
<comment type="subcellular location">
    <subcellularLocation>
        <location evidence="1 12">Cell membrane</location>
        <topology evidence="1 12">Multi-pass membrane protein</topology>
    </subcellularLocation>
</comment>
<sequence length="327" mass="37242">MKQSKQMIPENQTLMSELILLGFSDLSLPLQHFLFLLFLILYILTLLGNVLIFLILTVDPHLHTPMYFFLRNLSVIEICLISTTVPRMLVTLLIEDRSISILGCATQMYFFIFFGVSECLFLAAMAYDRYVAICNPLHYATVMTKEKCVKLAEALWVIGMVFSAGRTSLVFSLSLCKTNVINHFFCDIQPVLRLACVDTFINGQMTLLSGVLLVLFPFLLIVISYIYIISSIAKINTSEGREKAFSTCTAHLTSVTIFYGTALLTYLQPRSSYSAERERLFGLFYAVIMPMLNPMIYSFRNKEVKRALRRRICRTMQGQGLKNIQGE</sequence>
<dbReference type="GeneID" id="117349631"/>
<dbReference type="PRINTS" id="PR00237">
    <property type="entry name" value="GPCRRHODOPSN"/>
</dbReference>
<evidence type="ECO:0000313" key="15">
    <source>
        <dbReference type="RefSeq" id="XP_033779114.1"/>
    </source>
</evidence>
<evidence type="ECO:0000256" key="11">
    <source>
        <dbReference type="RuleBase" id="RU000688"/>
    </source>
</evidence>